<dbReference type="SFLD" id="SFLDS00001">
    <property type="entry name" value="Enolase"/>
    <property type="match status" value="1"/>
</dbReference>
<dbReference type="AlphaFoldDB" id="F7Y4J6"/>
<dbReference type="Gene3D" id="3.20.20.120">
    <property type="entry name" value="Enolase-like C-terminal domain"/>
    <property type="match status" value="1"/>
</dbReference>
<dbReference type="Gene3D" id="3.30.390.10">
    <property type="entry name" value="Enolase-like, N-terminal domain"/>
    <property type="match status" value="1"/>
</dbReference>
<dbReference type="PANTHER" id="PTHR48080:SF2">
    <property type="entry name" value="D-GALACTONATE DEHYDRATASE"/>
    <property type="match status" value="1"/>
</dbReference>
<dbReference type="CDD" id="cd03316">
    <property type="entry name" value="MR_like"/>
    <property type="match status" value="1"/>
</dbReference>
<dbReference type="Pfam" id="PF13378">
    <property type="entry name" value="MR_MLE_C"/>
    <property type="match status" value="1"/>
</dbReference>
<dbReference type="InterPro" id="IPR013342">
    <property type="entry name" value="Mandelate_racemase_C"/>
</dbReference>
<dbReference type="HOGENOM" id="CLU_030273_3_2_5"/>
<proteinExistence type="predicted"/>
<organism evidence="3 4">
    <name type="scientific">Mesorhizobium opportunistum (strain LMG 24607 / HAMBI 3007 / WSM2075)</name>
    <dbReference type="NCBI Taxonomy" id="536019"/>
    <lineage>
        <taxon>Bacteria</taxon>
        <taxon>Pseudomonadati</taxon>
        <taxon>Pseudomonadota</taxon>
        <taxon>Alphaproteobacteria</taxon>
        <taxon>Hyphomicrobiales</taxon>
        <taxon>Phyllobacteriaceae</taxon>
        <taxon>Mesorhizobium</taxon>
    </lineage>
</organism>
<feature type="domain" description="Mandelate racemase/muconate lactonizing enzyme C-terminal" evidence="2">
    <location>
        <begin position="159"/>
        <end position="269"/>
    </location>
</feature>
<dbReference type="InterPro" id="IPR034593">
    <property type="entry name" value="DgoD-like"/>
</dbReference>
<evidence type="ECO:0000259" key="2">
    <source>
        <dbReference type="SMART" id="SM00922"/>
    </source>
</evidence>
<dbReference type="Pfam" id="PF02746">
    <property type="entry name" value="MR_MLE_N"/>
    <property type="match status" value="1"/>
</dbReference>
<keyword evidence="1" id="KW-0456">Lyase</keyword>
<dbReference type="EMBL" id="CP002279">
    <property type="protein sequence ID" value="AEH87316.1"/>
    <property type="molecule type" value="Genomic_DNA"/>
</dbReference>
<evidence type="ECO:0000313" key="3">
    <source>
        <dbReference type="EMBL" id="AEH87316.1"/>
    </source>
</evidence>
<dbReference type="InterPro" id="IPR029017">
    <property type="entry name" value="Enolase-like_N"/>
</dbReference>
<dbReference type="InterPro" id="IPR013341">
    <property type="entry name" value="Mandelate_racemase_N_dom"/>
</dbReference>
<sequence>MRESPDMKITAIETIRIEERPNLLWVEVHTDEGITGLGETFFLSRTVEAYLHEYVAPRVIGRDPLEIDLLSADLVGYLGFRSSGAEVRGNSAFDIALWDIFGKVTGQPIAQLLGGFSRRSIRTYNTCAGTEYIKDAKGQTTANYGIGAGRDYDDLNGFLNRAGELAEELLEDGITAMKIWPFDHAAEKTRGNDISAADLKSALQPFEKIRRAVGDKMDIMVEFHSMWQLLPAMKIARALKPYATFWHEDPIRMDSLGDLKRYEAVSPAPISASETLGSRWAFRDLLETGAAGIVMLDISWCGGLSEARKIAAMAEAWRLPIAPHDCTGPVVLAASTHLSLNAPNALVQESVRAFYRTWYRDLVTALPEVKNGMITIPPGPGLGLALNPDLGKVYTVQRRVSNKTDI</sequence>
<dbReference type="STRING" id="536019.Mesop_2859"/>
<gene>
    <name evidence="3" type="ordered locus">Mesop_2859</name>
</gene>
<reference evidence="3 4" key="1">
    <citation type="submission" date="2010-10" db="EMBL/GenBank/DDBJ databases">
        <title>Complete sequence of Mesorhizobium opportunistum WSM2075.</title>
        <authorList>
            <consortium name="US DOE Joint Genome Institute"/>
            <person name="Lucas S."/>
            <person name="Copeland A."/>
            <person name="Lapidus A."/>
            <person name="Cheng J.-F."/>
            <person name="Bruce D."/>
            <person name="Goodwin L."/>
            <person name="Pitluck S."/>
            <person name="Chertkov O."/>
            <person name="Misra M."/>
            <person name="Detter J.C."/>
            <person name="Han C."/>
            <person name="Tapia R."/>
            <person name="Land M."/>
            <person name="Hauser L."/>
            <person name="Kyrpides N."/>
            <person name="Ovchinnikova G."/>
            <person name="Mavrommatis K.M."/>
            <person name="Tiwari R.P."/>
            <person name="Howieson J.G."/>
            <person name="O'Hara G.W."/>
            <person name="Nandasena K.G."/>
            <person name="Woyke T."/>
        </authorList>
    </citation>
    <scope>NUCLEOTIDE SEQUENCE [LARGE SCALE GENOMIC DNA]</scope>
    <source>
        <strain evidence="4">LMG 24607 / HAMBI 3007 / WSM2075</strain>
    </source>
</reference>
<dbReference type="SMART" id="SM00922">
    <property type="entry name" value="MR_MLE"/>
    <property type="match status" value="1"/>
</dbReference>
<dbReference type="InterPro" id="IPR029065">
    <property type="entry name" value="Enolase_C-like"/>
</dbReference>
<dbReference type="Proteomes" id="UP000001623">
    <property type="component" value="Chromosome"/>
</dbReference>
<evidence type="ECO:0000256" key="1">
    <source>
        <dbReference type="ARBA" id="ARBA00023239"/>
    </source>
</evidence>
<accession>F7Y4J6</accession>
<dbReference type="GO" id="GO:0016829">
    <property type="term" value="F:lyase activity"/>
    <property type="evidence" value="ECO:0007669"/>
    <property type="project" value="UniProtKB-KW"/>
</dbReference>
<evidence type="ECO:0000313" key="4">
    <source>
        <dbReference type="Proteomes" id="UP000001623"/>
    </source>
</evidence>
<dbReference type="InterPro" id="IPR036849">
    <property type="entry name" value="Enolase-like_C_sf"/>
</dbReference>
<dbReference type="SUPFAM" id="SSF51604">
    <property type="entry name" value="Enolase C-terminal domain-like"/>
    <property type="match status" value="1"/>
</dbReference>
<dbReference type="PANTHER" id="PTHR48080">
    <property type="entry name" value="D-GALACTONATE DEHYDRATASE-RELATED"/>
    <property type="match status" value="1"/>
</dbReference>
<dbReference type="SUPFAM" id="SSF54826">
    <property type="entry name" value="Enolase N-terminal domain-like"/>
    <property type="match status" value="1"/>
</dbReference>
<protein>
    <submittedName>
        <fullName evidence="3">Mandelate racemase/muconate lactonizing protein</fullName>
    </submittedName>
</protein>
<dbReference type="eggNOG" id="COG4948">
    <property type="taxonomic scope" value="Bacteria"/>
</dbReference>
<dbReference type="KEGG" id="mop:Mesop_2859"/>
<dbReference type="SFLD" id="SFLDG00179">
    <property type="entry name" value="mandelate_racemase"/>
    <property type="match status" value="1"/>
</dbReference>
<name>F7Y4J6_MESOW</name>